<dbReference type="Pfam" id="PF01435">
    <property type="entry name" value="Peptidase_M48"/>
    <property type="match status" value="1"/>
</dbReference>
<dbReference type="PANTHER" id="PTHR22726:SF1">
    <property type="entry name" value="METALLOENDOPEPTIDASE OMA1, MITOCHONDRIAL"/>
    <property type="match status" value="1"/>
</dbReference>
<organism evidence="10 11">
    <name type="scientific">Roseateles oligotrophus</name>
    <dbReference type="NCBI Taxonomy" id="1769250"/>
    <lineage>
        <taxon>Bacteria</taxon>
        <taxon>Pseudomonadati</taxon>
        <taxon>Pseudomonadota</taxon>
        <taxon>Betaproteobacteria</taxon>
        <taxon>Burkholderiales</taxon>
        <taxon>Sphaerotilaceae</taxon>
        <taxon>Roseateles</taxon>
    </lineage>
</organism>
<keyword evidence="5 6" id="KW-0482">Metalloprotease</keyword>
<evidence type="ECO:0000259" key="8">
    <source>
        <dbReference type="Pfam" id="PF01435"/>
    </source>
</evidence>
<dbReference type="CDD" id="cd07332">
    <property type="entry name" value="M48C_Oma1_like"/>
    <property type="match status" value="1"/>
</dbReference>
<protein>
    <submittedName>
        <fullName evidence="10">M48 family metallopeptidase</fullName>
    </submittedName>
</protein>
<dbReference type="EMBL" id="JAJIRN010000009">
    <property type="protein sequence ID" value="MCV2370294.1"/>
    <property type="molecule type" value="Genomic_DNA"/>
</dbReference>
<evidence type="ECO:0000313" key="11">
    <source>
        <dbReference type="Proteomes" id="UP001209701"/>
    </source>
</evidence>
<feature type="transmembrane region" description="Helical" evidence="7">
    <location>
        <begin position="110"/>
        <end position="129"/>
    </location>
</feature>
<keyword evidence="1 6" id="KW-0645">Protease</keyword>
<evidence type="ECO:0000256" key="3">
    <source>
        <dbReference type="ARBA" id="ARBA00022801"/>
    </source>
</evidence>
<name>A0ABT2YJQ8_9BURK</name>
<dbReference type="Pfam" id="PF23368">
    <property type="entry name" value="DUF7092"/>
    <property type="match status" value="1"/>
</dbReference>
<keyword evidence="7" id="KW-1133">Transmembrane helix</keyword>
<keyword evidence="2" id="KW-0479">Metal-binding</keyword>
<dbReference type="InterPro" id="IPR055518">
    <property type="entry name" value="DUF7092"/>
</dbReference>
<evidence type="ECO:0000256" key="7">
    <source>
        <dbReference type="SAM" id="Phobius"/>
    </source>
</evidence>
<keyword evidence="7" id="KW-0472">Membrane</keyword>
<evidence type="ECO:0000256" key="4">
    <source>
        <dbReference type="ARBA" id="ARBA00022833"/>
    </source>
</evidence>
<dbReference type="RefSeq" id="WP_263572885.1">
    <property type="nucleotide sequence ID" value="NZ_JAJIRN010000009.1"/>
</dbReference>
<dbReference type="InterPro" id="IPR001915">
    <property type="entry name" value="Peptidase_M48"/>
</dbReference>
<reference evidence="10 11" key="1">
    <citation type="submission" date="2021-11" db="EMBL/GenBank/DDBJ databases">
        <authorList>
            <person name="Liang Q."/>
            <person name="Mou H."/>
            <person name="Liu Z."/>
        </authorList>
    </citation>
    <scope>NUCLEOTIDE SEQUENCE [LARGE SCALE GENOMIC DNA]</scope>
    <source>
        <strain evidence="10 11">CHU3</strain>
    </source>
</reference>
<evidence type="ECO:0000256" key="2">
    <source>
        <dbReference type="ARBA" id="ARBA00022723"/>
    </source>
</evidence>
<dbReference type="Gene3D" id="3.30.2010.10">
    <property type="entry name" value="Metalloproteases ('zincins'), catalytic domain"/>
    <property type="match status" value="1"/>
</dbReference>
<keyword evidence="3 6" id="KW-0378">Hydrolase</keyword>
<evidence type="ECO:0000256" key="1">
    <source>
        <dbReference type="ARBA" id="ARBA00022670"/>
    </source>
</evidence>
<evidence type="ECO:0000256" key="6">
    <source>
        <dbReference type="RuleBase" id="RU003983"/>
    </source>
</evidence>
<proteinExistence type="inferred from homology"/>
<feature type="domain" description="DUF7092" evidence="9">
    <location>
        <begin position="12"/>
        <end position="91"/>
    </location>
</feature>
<keyword evidence="7" id="KW-0812">Transmembrane</keyword>
<evidence type="ECO:0000313" key="10">
    <source>
        <dbReference type="EMBL" id="MCV2370294.1"/>
    </source>
</evidence>
<dbReference type="PANTHER" id="PTHR22726">
    <property type="entry name" value="METALLOENDOPEPTIDASE OMA1"/>
    <property type="match status" value="1"/>
</dbReference>
<dbReference type="InterPro" id="IPR051156">
    <property type="entry name" value="Mito/Outer_Membr_Metalloprot"/>
</dbReference>
<keyword evidence="11" id="KW-1185">Reference proteome</keyword>
<keyword evidence="4 6" id="KW-0862">Zinc</keyword>
<accession>A0ABT2YJQ8</accession>
<evidence type="ECO:0000259" key="9">
    <source>
        <dbReference type="Pfam" id="PF23368"/>
    </source>
</evidence>
<comment type="caution">
    <text evidence="10">The sequence shown here is derived from an EMBL/GenBank/DDBJ whole genome shotgun (WGS) entry which is preliminary data.</text>
</comment>
<evidence type="ECO:0000256" key="5">
    <source>
        <dbReference type="ARBA" id="ARBA00023049"/>
    </source>
</evidence>
<feature type="domain" description="Peptidase M48" evidence="8">
    <location>
        <begin position="169"/>
        <end position="342"/>
    </location>
</feature>
<dbReference type="Proteomes" id="UP001209701">
    <property type="component" value="Unassembled WGS sequence"/>
</dbReference>
<gene>
    <name evidence="10" type="ORF">LNV07_19620</name>
</gene>
<sequence length="348" mass="38638">MTSLQHEPSARLRLVYFDGRSARAQSAEIWLEQGLLHVLVAANDGAPSQRQYPCKAIQWPERQRHGERQVQLPDGGLLSCAESQAWDSWAQSSGLLDSALVRWMQSWRRVGLSLLLLLALLTSAWRWGIPLATQATMTLLPAAVEQDLGGRALAYFDRHLLQASRLDAAKQLELSQRFERLLAASPADLQAPYRLHFRQANKAFGPNAFALPGGDIVMTDALVELMADEPNAVLGVLAHELGHVRHRHGLRMTIQASMAAALAGLIVGDYSALLAGLPALLAQQSYSRDFERQADEHARSLLRKAGISPKVMLPFFERLEKMQGLDDELSIAFSSHPANEERRRFFAQ</sequence>
<comment type="cofactor">
    <cofactor evidence="6">
        <name>Zn(2+)</name>
        <dbReference type="ChEBI" id="CHEBI:29105"/>
    </cofactor>
    <text evidence="6">Binds 1 zinc ion per subunit.</text>
</comment>
<comment type="similarity">
    <text evidence="6">Belongs to the peptidase M48 family.</text>
</comment>